<dbReference type="InterPro" id="IPR001769">
    <property type="entry name" value="Gingipain"/>
</dbReference>
<dbReference type="EMBL" id="LAZR01043129">
    <property type="protein sequence ID" value="KKL07833.1"/>
    <property type="molecule type" value="Genomic_DNA"/>
</dbReference>
<feature type="non-terminal residue" evidence="2">
    <location>
        <position position="470"/>
    </location>
</feature>
<reference evidence="2" key="1">
    <citation type="journal article" date="2015" name="Nature">
        <title>Complex archaea that bridge the gap between prokaryotes and eukaryotes.</title>
        <authorList>
            <person name="Spang A."/>
            <person name="Saw J.H."/>
            <person name="Jorgensen S.L."/>
            <person name="Zaremba-Niedzwiedzka K."/>
            <person name="Martijn J."/>
            <person name="Lind A.E."/>
            <person name="van Eijk R."/>
            <person name="Schleper C."/>
            <person name="Guy L."/>
            <person name="Ettema T.J."/>
        </authorList>
    </citation>
    <scope>NUCLEOTIDE SEQUENCE</scope>
</reference>
<dbReference type="GO" id="GO:0006508">
    <property type="term" value="P:proteolysis"/>
    <property type="evidence" value="ECO:0007669"/>
    <property type="project" value="InterPro"/>
</dbReference>
<dbReference type="Gene3D" id="3.40.50.1460">
    <property type="match status" value="1"/>
</dbReference>
<feature type="domain" description="Gingipain" evidence="1">
    <location>
        <begin position="30"/>
        <end position="254"/>
    </location>
</feature>
<comment type="caution">
    <text evidence="2">The sequence shown here is derived from an EMBL/GenBank/DDBJ whole genome shotgun (WGS) entry which is preliminary data.</text>
</comment>
<name>A0A0F9D6W9_9ZZZZ</name>
<sequence>DALLAAYFQDGGDGISTRMFTETVHRAADLIGDDLGFWAESDPHDHGYTVHTALQPTKLRTTYQYGGWLYPGRVEPPNPLPATWANRFTDEESATDEILDAFNEGVGLVVHRGHADASGWVTPRFRGSDLDELDNDDRLPVVLSINCDTGMFDTTDAFAETLMTSSEGGAIGVVAAVRTSYSGLNDALTVALLDGFWDEADADWTSAVYPSSFRPAEALNRAKARLLEGYGPDNTVAALTAQLYQWFGDPEMMLRTKMPSTLAVDHPRSFQLELGGDLMVVVSDSRAAVEGARVSISMVGTDDYWVGTTDSDGIARIADVTTSFPGNYDIVVTAQNAVPYEGIIASVSKDPYAELVDPVADSVTNEASGHVDVRWIDSSGTGIDGATVDTSDISITGVTVTSVTPQDDNVWRYAFDGDLTSGEVEVVFHSDQVADNEGKKNVGQLLHFVYDVVAPRGSLQSPSTLGVVSD</sequence>
<accession>A0A0F9D6W9</accession>
<evidence type="ECO:0000313" key="2">
    <source>
        <dbReference type="EMBL" id="KKL07833.1"/>
    </source>
</evidence>
<dbReference type="Pfam" id="PF01364">
    <property type="entry name" value="Peptidase_C25"/>
    <property type="match status" value="1"/>
</dbReference>
<dbReference type="GO" id="GO:0008234">
    <property type="term" value="F:cysteine-type peptidase activity"/>
    <property type="evidence" value="ECO:0007669"/>
    <property type="project" value="InterPro"/>
</dbReference>
<dbReference type="AlphaFoldDB" id="A0A0F9D6W9"/>
<proteinExistence type="predicted"/>
<organism evidence="2">
    <name type="scientific">marine sediment metagenome</name>
    <dbReference type="NCBI Taxonomy" id="412755"/>
    <lineage>
        <taxon>unclassified sequences</taxon>
        <taxon>metagenomes</taxon>
        <taxon>ecological metagenomes</taxon>
    </lineage>
</organism>
<dbReference type="InterPro" id="IPR029030">
    <property type="entry name" value="Caspase-like_dom_sf"/>
</dbReference>
<gene>
    <name evidence="2" type="ORF">LCGC14_2582040</name>
</gene>
<dbReference type="SUPFAM" id="SSF52129">
    <property type="entry name" value="Caspase-like"/>
    <property type="match status" value="1"/>
</dbReference>
<dbReference type="InterPro" id="IPR013783">
    <property type="entry name" value="Ig-like_fold"/>
</dbReference>
<evidence type="ECO:0000259" key="1">
    <source>
        <dbReference type="Pfam" id="PF01364"/>
    </source>
</evidence>
<protein>
    <recommendedName>
        <fullName evidence="1">Gingipain domain-containing protein</fullName>
    </recommendedName>
</protein>
<feature type="non-terminal residue" evidence="2">
    <location>
        <position position="1"/>
    </location>
</feature>
<dbReference type="Gene3D" id="2.60.40.10">
    <property type="entry name" value="Immunoglobulins"/>
    <property type="match status" value="1"/>
</dbReference>